<dbReference type="InterPro" id="IPR012902">
    <property type="entry name" value="N_methyl_site"/>
</dbReference>
<name>A0A398CVA6_9BACT</name>
<evidence type="ECO:0000313" key="9">
    <source>
        <dbReference type="EMBL" id="RIE08791.1"/>
    </source>
</evidence>
<keyword evidence="5 7" id="KW-0472">Membrane</keyword>
<dbReference type="PRINTS" id="PR00813">
    <property type="entry name" value="BCTERIALGSPG"/>
</dbReference>
<feature type="compositionally biased region" description="Polar residues" evidence="6">
    <location>
        <begin position="171"/>
        <end position="182"/>
    </location>
</feature>
<dbReference type="SUPFAM" id="SSF54523">
    <property type="entry name" value="Pili subunits"/>
    <property type="match status" value="1"/>
</dbReference>
<evidence type="ECO:0000313" key="10">
    <source>
        <dbReference type="Proteomes" id="UP000266260"/>
    </source>
</evidence>
<feature type="transmembrane region" description="Helical" evidence="7">
    <location>
        <begin position="6"/>
        <end position="30"/>
    </location>
</feature>
<dbReference type="Proteomes" id="UP000266489">
    <property type="component" value="Unassembled WGS sequence"/>
</dbReference>
<dbReference type="Proteomes" id="UP000266260">
    <property type="component" value="Unassembled WGS sequence"/>
</dbReference>
<gene>
    <name evidence="9" type="ORF">SMC5_07735</name>
    <name evidence="8" type="ORF">SMC6_06855</name>
</gene>
<evidence type="ECO:0000256" key="1">
    <source>
        <dbReference type="ARBA" id="ARBA00004167"/>
    </source>
</evidence>
<dbReference type="Gene3D" id="3.30.700.10">
    <property type="entry name" value="Glycoprotein, Type 4 Pilin"/>
    <property type="match status" value="1"/>
</dbReference>
<protein>
    <submittedName>
        <fullName evidence="8">Prepilin-type N-terminal cleavage/methylation domain-containing protein</fullName>
    </submittedName>
</protein>
<reference evidence="10 11" key="1">
    <citation type="submission" date="2018-09" db="EMBL/GenBank/DDBJ databases">
        <title>Discovery and Ecogenomic Context for Candidatus Cryosericales, a Global Caldiserica Order Active in Thawing Permafrost.</title>
        <authorList>
            <person name="Martinez M.A."/>
            <person name="Woodcroft B.J."/>
            <person name="Ignacio Espinoza J.C."/>
            <person name="Zayed A."/>
            <person name="Singleton C.M."/>
            <person name="Boyd J."/>
            <person name="Li Y.-F."/>
            <person name="Purvine S."/>
            <person name="Maughan H."/>
            <person name="Hodgkins S.B."/>
            <person name="Anderson D."/>
            <person name="Sederholm M."/>
            <person name="Temperton B."/>
            <person name="Saleska S.R."/>
            <person name="Tyson G.W."/>
            <person name="Rich V.I."/>
        </authorList>
    </citation>
    <scope>NUCLEOTIDE SEQUENCE [LARGE SCALE GENOMIC DNA]</scope>
    <source>
        <strain evidence="9 11">SMC5</strain>
        <strain evidence="8 10">SMC6</strain>
    </source>
</reference>
<dbReference type="EMBL" id="QXIU01000190">
    <property type="protein sequence ID" value="RIE08791.1"/>
    <property type="molecule type" value="Genomic_DNA"/>
</dbReference>
<dbReference type="RefSeq" id="WP_119120249.1">
    <property type="nucleotide sequence ID" value="NZ_QXIT01000115.1"/>
</dbReference>
<dbReference type="PANTHER" id="PTHR30093:SF44">
    <property type="entry name" value="TYPE II SECRETION SYSTEM CORE PROTEIN G"/>
    <property type="match status" value="1"/>
</dbReference>
<dbReference type="GO" id="GO:0016020">
    <property type="term" value="C:membrane"/>
    <property type="evidence" value="ECO:0007669"/>
    <property type="project" value="UniProtKB-SubCell"/>
</dbReference>
<keyword evidence="2" id="KW-0488">Methylation</keyword>
<accession>A0A398CVA6</accession>
<dbReference type="PROSITE" id="PS00409">
    <property type="entry name" value="PROKAR_NTER_METHYL"/>
    <property type="match status" value="1"/>
</dbReference>
<comment type="caution">
    <text evidence="8">The sequence shown here is derived from an EMBL/GenBank/DDBJ whole genome shotgun (WGS) entry which is preliminary data.</text>
</comment>
<keyword evidence="4 7" id="KW-1133">Transmembrane helix</keyword>
<evidence type="ECO:0000256" key="2">
    <source>
        <dbReference type="ARBA" id="ARBA00022481"/>
    </source>
</evidence>
<evidence type="ECO:0000256" key="5">
    <source>
        <dbReference type="ARBA" id="ARBA00023136"/>
    </source>
</evidence>
<dbReference type="Pfam" id="PF07963">
    <property type="entry name" value="N_methyl"/>
    <property type="match status" value="1"/>
</dbReference>
<dbReference type="EMBL" id="QXIT01000115">
    <property type="protein sequence ID" value="RIE07316.1"/>
    <property type="molecule type" value="Genomic_DNA"/>
</dbReference>
<dbReference type="OrthoDB" id="9795612at2"/>
<proteinExistence type="predicted"/>
<evidence type="ECO:0000256" key="6">
    <source>
        <dbReference type="SAM" id="MobiDB-lite"/>
    </source>
</evidence>
<evidence type="ECO:0000313" key="8">
    <source>
        <dbReference type="EMBL" id="RIE07316.1"/>
    </source>
</evidence>
<dbReference type="GO" id="GO:0015628">
    <property type="term" value="P:protein secretion by the type II secretion system"/>
    <property type="evidence" value="ECO:0007669"/>
    <property type="project" value="InterPro"/>
</dbReference>
<sequence>MKRRGFTLIELMVVIAIIIILAAIAIPNYLSMTARAKRSRVASDFASIATALETYKTDWNTYPTVASGPIITIGTGNGLGLLGAELSGNGSINNVSSSGTATAAGDMPPIEYMTATILKSMVNPYSPASGDQYTYTPTTTGVAGTIATGWTLSAPTKDKTSGKGFLRRTSDMPTVTDASTAS</sequence>
<organism evidence="8 10">
    <name type="scientific">Candidatus Cryosericum odellii</name>
    <dbReference type="NCBI Taxonomy" id="2290917"/>
    <lineage>
        <taxon>Bacteria</taxon>
        <taxon>Pseudomonadati</taxon>
        <taxon>Caldisericota/Cryosericota group</taxon>
        <taxon>Candidatus Cryosericota</taxon>
        <taxon>Candidatus Cryosericia</taxon>
        <taxon>Candidatus Cryosericales</taxon>
        <taxon>Candidatus Cryosericaceae</taxon>
        <taxon>Candidatus Cryosericum</taxon>
    </lineage>
</organism>
<evidence type="ECO:0000256" key="3">
    <source>
        <dbReference type="ARBA" id="ARBA00022692"/>
    </source>
</evidence>
<keyword evidence="10" id="KW-1185">Reference proteome</keyword>
<dbReference type="InterPro" id="IPR045584">
    <property type="entry name" value="Pilin-like"/>
</dbReference>
<dbReference type="InterPro" id="IPR000983">
    <property type="entry name" value="Bac_GSPG_pilin"/>
</dbReference>
<dbReference type="PANTHER" id="PTHR30093">
    <property type="entry name" value="GENERAL SECRETION PATHWAY PROTEIN G"/>
    <property type="match status" value="1"/>
</dbReference>
<keyword evidence="3 7" id="KW-0812">Transmembrane</keyword>
<dbReference type="AlphaFoldDB" id="A0A398CVA6"/>
<dbReference type="NCBIfam" id="TIGR02532">
    <property type="entry name" value="IV_pilin_GFxxxE"/>
    <property type="match status" value="1"/>
</dbReference>
<comment type="subcellular location">
    <subcellularLocation>
        <location evidence="1">Membrane</location>
        <topology evidence="1">Single-pass membrane protein</topology>
    </subcellularLocation>
</comment>
<accession>A0A398DC64</accession>
<dbReference type="GO" id="GO:0015627">
    <property type="term" value="C:type II protein secretion system complex"/>
    <property type="evidence" value="ECO:0007669"/>
    <property type="project" value="InterPro"/>
</dbReference>
<feature type="region of interest" description="Disordered" evidence="6">
    <location>
        <begin position="157"/>
        <end position="182"/>
    </location>
</feature>
<evidence type="ECO:0000256" key="4">
    <source>
        <dbReference type="ARBA" id="ARBA00022989"/>
    </source>
</evidence>
<evidence type="ECO:0000256" key="7">
    <source>
        <dbReference type="SAM" id="Phobius"/>
    </source>
</evidence>
<evidence type="ECO:0000313" key="11">
    <source>
        <dbReference type="Proteomes" id="UP000266489"/>
    </source>
</evidence>